<accession>M1KIY2</accession>
<gene>
    <name evidence="1" type="ORF">ECU08_1220</name>
</gene>
<dbReference type="VEuPathDB" id="MicrosporidiaDB:AEWQ_081250"/>
<dbReference type="VEuPathDB" id="MicrosporidiaDB:AEWR_081260"/>
<dbReference type="VEuPathDB" id="MicrosporidiaDB:ECU08_1220"/>
<proteinExistence type="predicted"/>
<dbReference type="Pfam" id="PF17031">
    <property type="entry name" value="DUF5101"/>
    <property type="match status" value="1"/>
</dbReference>
<dbReference type="VEuPathDB" id="MicrosporidiaDB:M970_081260"/>
<reference evidence="1" key="1">
    <citation type="journal article" date="2013" name="Eukaryot. Cell">
        <title>Extremely Reduced Levels of Heterozygosity in the Vertebrate Pathogen Encephalitozoon cuniculi.</title>
        <authorList>
            <person name="Selman M."/>
            <person name="Sak B."/>
            <person name="Kvac M."/>
            <person name="Farinelli L."/>
            <person name="Weiss L.M."/>
            <person name="Corradi N."/>
        </authorList>
    </citation>
    <scope>NUCLEOTIDE SEQUENCE</scope>
</reference>
<dbReference type="AlphaFoldDB" id="M1KIY2"/>
<dbReference type="EMBL" id="KC513605">
    <property type="protein sequence ID" value="AGE95181.1"/>
    <property type="molecule type" value="Genomic_DNA"/>
</dbReference>
<sequence length="120" mass="13848">MEGMFPANLKDFYKTQVPLFMRPILNETTNTTKGPELKSKEIGDKERVLHFLKDTYTKTRDHSLKYDLKKCMEIIEGKENQEVADLKSALEEALVENETLFAEKCELAVTLECMKAERGE</sequence>
<dbReference type="VEuPathDB" id="MicrosporidiaDB:AEWD_081210"/>
<protein>
    <submittedName>
        <fullName evidence="1">Uncharacterized protein</fullName>
    </submittedName>
</protein>
<dbReference type="InterPro" id="IPR031492">
    <property type="entry name" value="DUF5101"/>
</dbReference>
<name>M1KIY2_ENCCN</name>
<organism evidence="1">
    <name type="scientific">Encephalitozoon cuniculi</name>
    <name type="common">Microsporidian parasite</name>
    <dbReference type="NCBI Taxonomy" id="6035"/>
    <lineage>
        <taxon>Eukaryota</taxon>
        <taxon>Fungi</taxon>
        <taxon>Fungi incertae sedis</taxon>
        <taxon>Microsporidia</taxon>
        <taxon>Unikaryonidae</taxon>
        <taxon>Encephalitozoon</taxon>
    </lineage>
</organism>
<evidence type="ECO:0000313" key="1">
    <source>
        <dbReference type="EMBL" id="AGE95181.1"/>
    </source>
</evidence>